<sequence length="772" mass="89640">MTRSLRASKTGLEKANKAFKLKGWTQERLAGAAGCTRQTINKFLKGQPVDNGKFEAICTELGLEWGEIAELEAGEEQAVKTRSINELVQQVREKIKPYIQECCGTMRVLDMTQPIELNDIYTDVNILEQITGRRRLEIAELLQNCDPEKFDRFGLSDITQERVPGIQAVQEHSKLMVLGKPGAGKTTFLKHLAIQCIEGKFQSDRFPIFISLKDFAEATQKPDILQHISQQLSECDVVDAGVKLIQLLKQGKALVLLDGLDEVREEDDSRVIRQIREFTQQYRENQIVVTCRIAAREYIFKSFVEVEVADFADQQIKTFVHQWFKRKKPSKAEKFIQKLQEDKSIKELATNPLLLTLLCLVFEEKGKFKSNRSELYEEGIELLLEKWDNSRDIEREQIYKNLSTRRKEDLLSKIALTTFESGDYFFKSRNAQELISDYIYNLPDAQTEPKALLLDSKKVLKSIEAQHGLLVERAKGIYSFSHLTFHEFFTARNFALSRNPQQRFPQLVSYTIEKRWREVFLLTIGILPDADDLLQLMKQRIDEFLATHEKLQQFLARVEEKSCSVKAPYKPVAVRAFYLCFLLLLNLYLNNGVSYSVDFSPFQTLDLYRIFNFQFSRTGNLDIDFDLSLSFSLYLSLSFSQTEIPNMDISRILGLDLDLDLELKYKLQQLKDQLPYLDNKLPSQLPNVDKEAFKYWWQEKGQAWAKQLRALIIEHRNIGHDWQFSNEQKELLKQYYNANKLLVDCLNSECYVSREVRQHIEDTLLLPVKTSP</sequence>
<dbReference type="SMART" id="SM00530">
    <property type="entry name" value="HTH_XRE"/>
    <property type="match status" value="1"/>
</dbReference>
<name>A0A9Q5ZHE1_NOSLI</name>
<comment type="caution">
    <text evidence="3">The sequence shown here is derived from an EMBL/GenBank/DDBJ whole genome shotgun (WGS) entry which is preliminary data.</text>
</comment>
<dbReference type="InterPro" id="IPR027417">
    <property type="entry name" value="P-loop_NTPase"/>
</dbReference>
<dbReference type="InterPro" id="IPR007111">
    <property type="entry name" value="NACHT_NTPase"/>
</dbReference>
<dbReference type="EMBL" id="LAHD01000002">
    <property type="protein sequence ID" value="PHK07307.1"/>
    <property type="molecule type" value="Genomic_DNA"/>
</dbReference>
<evidence type="ECO:0000259" key="2">
    <source>
        <dbReference type="PROSITE" id="PS50943"/>
    </source>
</evidence>
<dbReference type="InterPro" id="IPR001387">
    <property type="entry name" value="Cro/C1-type_HTH"/>
</dbReference>
<dbReference type="PANTHER" id="PTHR46844:SF1">
    <property type="entry name" value="SLR5058 PROTEIN"/>
    <property type="match status" value="1"/>
</dbReference>
<evidence type="ECO:0008006" key="5">
    <source>
        <dbReference type="Google" id="ProtNLM"/>
    </source>
</evidence>
<dbReference type="SUPFAM" id="SSF52540">
    <property type="entry name" value="P-loop containing nucleoside triphosphate hydrolases"/>
    <property type="match status" value="1"/>
</dbReference>
<dbReference type="RefSeq" id="WP_099065824.1">
    <property type="nucleotide sequence ID" value="NZ_LAHD01000002.1"/>
</dbReference>
<dbReference type="Proteomes" id="UP000222310">
    <property type="component" value="Unassembled WGS sequence"/>
</dbReference>
<dbReference type="Pfam" id="PF22727">
    <property type="entry name" value="NCH2"/>
    <property type="match status" value="1"/>
</dbReference>
<protein>
    <recommendedName>
        <fullName evidence="5">NACHT domain-containing NTPase</fullName>
    </recommendedName>
</protein>
<dbReference type="Gene3D" id="3.40.50.300">
    <property type="entry name" value="P-loop containing nucleotide triphosphate hydrolases"/>
    <property type="match status" value="1"/>
</dbReference>
<dbReference type="PANTHER" id="PTHR46844">
    <property type="entry name" value="SLR5058 PROTEIN"/>
    <property type="match status" value="1"/>
</dbReference>
<gene>
    <name evidence="3" type="ORF">VF08_01540</name>
</gene>
<dbReference type="Pfam" id="PF05729">
    <property type="entry name" value="NACHT"/>
    <property type="match status" value="1"/>
</dbReference>
<dbReference type="GO" id="GO:0003677">
    <property type="term" value="F:DNA binding"/>
    <property type="evidence" value="ECO:0007669"/>
    <property type="project" value="InterPro"/>
</dbReference>
<proteinExistence type="predicted"/>
<organism evidence="3 4">
    <name type="scientific">Nostoc linckia z8</name>
    <dbReference type="NCBI Taxonomy" id="1628746"/>
    <lineage>
        <taxon>Bacteria</taxon>
        <taxon>Bacillati</taxon>
        <taxon>Cyanobacteriota</taxon>
        <taxon>Cyanophyceae</taxon>
        <taxon>Nostocales</taxon>
        <taxon>Nostocaceae</taxon>
        <taxon>Nostoc</taxon>
    </lineage>
</organism>
<dbReference type="InterPro" id="IPR054501">
    <property type="entry name" value="NCH2"/>
</dbReference>
<feature type="domain" description="HTH cro/C1-type" evidence="2">
    <location>
        <begin position="20"/>
        <end position="68"/>
    </location>
</feature>
<dbReference type="InterPro" id="IPR010982">
    <property type="entry name" value="Lambda_DNA-bd_dom_sf"/>
</dbReference>
<reference evidence="3 4" key="1">
    <citation type="submission" date="2015-02" db="EMBL/GenBank/DDBJ databases">
        <title>Nostoc linckia genome annotation.</title>
        <authorList>
            <person name="Zhou Z."/>
        </authorList>
    </citation>
    <scope>NUCLEOTIDE SEQUENCE [LARGE SCALE GENOMIC DNA]</scope>
    <source>
        <strain evidence="4">z8</strain>
    </source>
</reference>
<dbReference type="Pfam" id="PF13443">
    <property type="entry name" value="HTH_26"/>
    <property type="match status" value="1"/>
</dbReference>
<feature type="domain" description="NACHT" evidence="1">
    <location>
        <begin position="173"/>
        <end position="292"/>
    </location>
</feature>
<evidence type="ECO:0000313" key="3">
    <source>
        <dbReference type="EMBL" id="PHK07307.1"/>
    </source>
</evidence>
<evidence type="ECO:0000259" key="1">
    <source>
        <dbReference type="PROSITE" id="PS50837"/>
    </source>
</evidence>
<accession>A0A9Q5ZHE1</accession>
<evidence type="ECO:0000313" key="4">
    <source>
        <dbReference type="Proteomes" id="UP000222310"/>
    </source>
</evidence>
<dbReference type="SUPFAM" id="SSF47413">
    <property type="entry name" value="lambda repressor-like DNA-binding domains"/>
    <property type="match status" value="1"/>
</dbReference>
<dbReference type="AlphaFoldDB" id="A0A9Q5ZHE1"/>
<dbReference type="PROSITE" id="PS50837">
    <property type="entry name" value="NACHT"/>
    <property type="match status" value="1"/>
</dbReference>
<dbReference type="CDD" id="cd00093">
    <property type="entry name" value="HTH_XRE"/>
    <property type="match status" value="1"/>
</dbReference>
<dbReference type="GeneID" id="57092010"/>
<dbReference type="PROSITE" id="PS50943">
    <property type="entry name" value="HTH_CROC1"/>
    <property type="match status" value="1"/>
</dbReference>